<reference evidence="3" key="1">
    <citation type="submission" date="2015-08" db="EMBL/GenBank/DDBJ databases">
        <title>Fjat-10028 dsm 16317.</title>
        <authorList>
            <person name="Liu B."/>
            <person name="Wang J."/>
            <person name="Zhu Y."/>
            <person name="Liu G."/>
            <person name="Chen Q."/>
            <person name="Chen Z."/>
            <person name="Lan J."/>
            <person name="Che J."/>
            <person name="Ge C."/>
            <person name="Shi H."/>
            <person name="Pan Z."/>
            <person name="Liu X."/>
        </authorList>
    </citation>
    <scope>NUCLEOTIDE SEQUENCE [LARGE SCALE GENOMIC DNA]</scope>
    <source>
        <strain evidence="3">DSM 16317</strain>
    </source>
</reference>
<evidence type="ECO:0000313" key="3">
    <source>
        <dbReference type="Proteomes" id="UP000036867"/>
    </source>
</evidence>
<dbReference type="RefSeq" id="WP_053415104.1">
    <property type="nucleotide sequence ID" value="NZ_LILB01000001.1"/>
</dbReference>
<organism evidence="2 3">
    <name type="scientific">Viridibacillus arvi</name>
    <dbReference type="NCBI Taxonomy" id="263475"/>
    <lineage>
        <taxon>Bacteria</taxon>
        <taxon>Bacillati</taxon>
        <taxon>Bacillota</taxon>
        <taxon>Bacilli</taxon>
        <taxon>Bacillales</taxon>
        <taxon>Caryophanaceae</taxon>
        <taxon>Viridibacillus</taxon>
    </lineage>
</organism>
<dbReference type="InterPro" id="IPR025164">
    <property type="entry name" value="Toastrack_DUF4097"/>
</dbReference>
<accession>A0A0M0LJC4</accession>
<evidence type="ECO:0000313" key="2">
    <source>
        <dbReference type="EMBL" id="KOO50992.1"/>
    </source>
</evidence>
<gene>
    <name evidence="2" type="ORF">AMD00_00235</name>
</gene>
<keyword evidence="3" id="KW-1185">Reference proteome</keyword>
<dbReference type="Pfam" id="PF13349">
    <property type="entry name" value="DUF4097"/>
    <property type="match status" value="1"/>
</dbReference>
<dbReference type="OrthoDB" id="2965676at2"/>
<sequence length="274" mass="30051">MKKTKWIIGVLILIIAGSFVSSNMSKKDVEYKSDLENVKRIYVDADISNIVIVTGEPMMNVKYTGQKSLVGRPSMDIVYEKDQAVIKVKAIPKKWMTIVPGSTKRGELVLNIPSRLLEHVQINTQNGNITAKNVSEINQLSLSSSVGNIKVDSFIGEGLNIEAKNGSIKIGSVDGTVNIKNQIGTLKGLIITHIKGRNKIKLSNGNVHITLPRELNMNEISFNIATKNGKITTENDKLLNENIIKKGAGNRIVNNIKSDNELDISVSVGHIKIN</sequence>
<evidence type="ECO:0000259" key="1">
    <source>
        <dbReference type="Pfam" id="PF13349"/>
    </source>
</evidence>
<dbReference type="GeneID" id="301134554"/>
<comment type="caution">
    <text evidence="2">The sequence shown here is derived from an EMBL/GenBank/DDBJ whole genome shotgun (WGS) entry which is preliminary data.</text>
</comment>
<dbReference type="EMBL" id="LILB01000001">
    <property type="protein sequence ID" value="KOO50992.1"/>
    <property type="molecule type" value="Genomic_DNA"/>
</dbReference>
<dbReference type="AlphaFoldDB" id="A0A0M0LJC4"/>
<dbReference type="STRING" id="263475.AMD00_00235"/>
<proteinExistence type="predicted"/>
<dbReference type="Proteomes" id="UP000036867">
    <property type="component" value="Unassembled WGS sequence"/>
</dbReference>
<name>A0A0M0LJC4_9BACL</name>
<feature type="domain" description="DUF4097" evidence="1">
    <location>
        <begin position="91"/>
        <end position="273"/>
    </location>
</feature>
<protein>
    <recommendedName>
        <fullName evidence="1">DUF4097 domain-containing protein</fullName>
    </recommendedName>
</protein>